<evidence type="ECO:0000313" key="2">
    <source>
        <dbReference type="Proteomes" id="UP000627205"/>
    </source>
</evidence>
<protein>
    <recommendedName>
        <fullName evidence="3">Lipoprotein</fullName>
    </recommendedName>
</protein>
<dbReference type="EMBL" id="BMDP01000003">
    <property type="protein sequence ID" value="GGI54873.1"/>
    <property type="molecule type" value="Genomic_DNA"/>
</dbReference>
<evidence type="ECO:0000313" key="1">
    <source>
        <dbReference type="EMBL" id="GGI54873.1"/>
    </source>
</evidence>
<name>A0A8J3F9P8_9BURK</name>
<gene>
    <name evidence="1" type="ORF">GCM10011430_20470</name>
</gene>
<accession>A0A8J3F9P8</accession>
<proteinExistence type="predicted"/>
<dbReference type="PROSITE" id="PS51257">
    <property type="entry name" value="PROKAR_LIPOPROTEIN"/>
    <property type="match status" value="1"/>
</dbReference>
<comment type="caution">
    <text evidence="1">The sequence shown here is derived from an EMBL/GenBank/DDBJ whole genome shotgun (WGS) entry which is preliminary data.</text>
</comment>
<organism evidence="1 2">
    <name type="scientific">Oxalicibacterium solurbis</name>
    <dbReference type="NCBI Taxonomy" id="69280"/>
    <lineage>
        <taxon>Bacteria</taxon>
        <taxon>Pseudomonadati</taxon>
        <taxon>Pseudomonadota</taxon>
        <taxon>Betaproteobacteria</taxon>
        <taxon>Burkholderiales</taxon>
        <taxon>Oxalobacteraceae</taxon>
        <taxon>Oxalicibacterium</taxon>
    </lineage>
</organism>
<dbReference type="PIRSF" id="PIRSF028200">
    <property type="entry name" value="UCP028200"/>
    <property type="match status" value="1"/>
</dbReference>
<reference evidence="1" key="1">
    <citation type="journal article" date="2014" name="Int. J. Syst. Evol. Microbiol.">
        <title>Complete genome sequence of Corynebacterium casei LMG S-19264T (=DSM 44701T), isolated from a smear-ripened cheese.</title>
        <authorList>
            <consortium name="US DOE Joint Genome Institute (JGI-PGF)"/>
            <person name="Walter F."/>
            <person name="Albersmeier A."/>
            <person name="Kalinowski J."/>
            <person name="Ruckert C."/>
        </authorList>
    </citation>
    <scope>NUCLEOTIDE SEQUENCE</scope>
    <source>
        <strain evidence="1">CCM 7664</strain>
    </source>
</reference>
<dbReference type="Pfam" id="PF19795">
    <property type="entry name" value="DUF6279"/>
    <property type="match status" value="1"/>
</dbReference>
<dbReference type="AlphaFoldDB" id="A0A8J3F9P8"/>
<evidence type="ECO:0008006" key="3">
    <source>
        <dbReference type="Google" id="ProtNLM"/>
    </source>
</evidence>
<dbReference type="Proteomes" id="UP000627205">
    <property type="component" value="Unassembled WGS sequence"/>
</dbReference>
<dbReference type="InterPro" id="IPR016875">
    <property type="entry name" value="UCP028200"/>
</dbReference>
<keyword evidence="2" id="KW-1185">Reference proteome</keyword>
<sequence length="301" mass="35618">MKRMQKFIMRPDRFWMQKLCIAGLALLLFACSAARMGYNNGELVSYWWLDSYVDFENDQKPWVKQHISTLFDWHRKTQLRDYVQFVSRIQHRDLSTARPADLLNDYNEGKARILRIADRAAPELADLALSLTPAQIANVEQKFTRNSNKFRKEYLSGDTDERQKFRYRKMMKQAEYWFGNFDRDQEIRLRALSDARPLNNEMLLAERLQRQQELLALLRKIHAERPSRNEAAAMIRKYITDTVDRFGDPERQKFAEASNQANAALVAQMMRMATPEQRRHFVNTLQDWIGDFNRLSAQARS</sequence>
<reference evidence="1" key="2">
    <citation type="submission" date="2020-09" db="EMBL/GenBank/DDBJ databases">
        <authorList>
            <person name="Sun Q."/>
            <person name="Sedlacek I."/>
        </authorList>
    </citation>
    <scope>NUCLEOTIDE SEQUENCE</scope>
    <source>
        <strain evidence="1">CCM 7664</strain>
    </source>
</reference>